<reference evidence="1" key="1">
    <citation type="journal article" date="2022" name="bioRxiv">
        <title>Sequencing and chromosome-scale assembly of the giantPleurodeles waltlgenome.</title>
        <authorList>
            <person name="Brown T."/>
            <person name="Elewa A."/>
            <person name="Iarovenko S."/>
            <person name="Subramanian E."/>
            <person name="Araus A.J."/>
            <person name="Petzold A."/>
            <person name="Susuki M."/>
            <person name="Suzuki K.-i.T."/>
            <person name="Hayashi T."/>
            <person name="Toyoda A."/>
            <person name="Oliveira C."/>
            <person name="Osipova E."/>
            <person name="Leigh N.D."/>
            <person name="Simon A."/>
            <person name="Yun M.H."/>
        </authorList>
    </citation>
    <scope>NUCLEOTIDE SEQUENCE</scope>
    <source>
        <strain evidence="1">20211129_DDA</strain>
        <tissue evidence="1">Liver</tissue>
    </source>
</reference>
<evidence type="ECO:0000313" key="1">
    <source>
        <dbReference type="EMBL" id="KAJ1135191.1"/>
    </source>
</evidence>
<name>A0AAV7Q6L9_PLEWA</name>
<sequence length="152" mass="16770">MGDRLVHTRGSVTKETRAKMRAGNNVNPLHLKIARKSASLEDSARPSKVCFGDVAELLENSKQVGFASTQRATRRDMFFKKAGPLEHSTLLKDSTVIDPPSDRNKRKMQLTRIKHASCRAAQSHIGTLSIALLNKDSKSALISFCPYFCGSI</sequence>
<dbReference type="EMBL" id="JANPWB010000010">
    <property type="protein sequence ID" value="KAJ1135191.1"/>
    <property type="molecule type" value="Genomic_DNA"/>
</dbReference>
<dbReference type="Proteomes" id="UP001066276">
    <property type="component" value="Chromosome 6"/>
</dbReference>
<evidence type="ECO:0000313" key="2">
    <source>
        <dbReference type="Proteomes" id="UP001066276"/>
    </source>
</evidence>
<gene>
    <name evidence="1" type="ORF">NDU88_001636</name>
</gene>
<proteinExistence type="predicted"/>
<comment type="caution">
    <text evidence="1">The sequence shown here is derived from an EMBL/GenBank/DDBJ whole genome shotgun (WGS) entry which is preliminary data.</text>
</comment>
<accession>A0AAV7Q6L9</accession>
<keyword evidence="2" id="KW-1185">Reference proteome</keyword>
<organism evidence="1 2">
    <name type="scientific">Pleurodeles waltl</name>
    <name type="common">Iberian ribbed newt</name>
    <dbReference type="NCBI Taxonomy" id="8319"/>
    <lineage>
        <taxon>Eukaryota</taxon>
        <taxon>Metazoa</taxon>
        <taxon>Chordata</taxon>
        <taxon>Craniata</taxon>
        <taxon>Vertebrata</taxon>
        <taxon>Euteleostomi</taxon>
        <taxon>Amphibia</taxon>
        <taxon>Batrachia</taxon>
        <taxon>Caudata</taxon>
        <taxon>Salamandroidea</taxon>
        <taxon>Salamandridae</taxon>
        <taxon>Pleurodelinae</taxon>
        <taxon>Pleurodeles</taxon>
    </lineage>
</organism>
<dbReference type="AlphaFoldDB" id="A0AAV7Q6L9"/>
<protein>
    <submittedName>
        <fullName evidence="1">Uncharacterized protein</fullName>
    </submittedName>
</protein>